<keyword evidence="3" id="KW-1185">Reference proteome</keyword>
<sequence length="104" mass="11695">MPPTIPPFIRTSVPFSIALSTPPPIPPSIAWLERAKQSATFNKKLYTIIGGVLVFCSFVVGNHWSLKTQLDIIKERQENIRKEFLAKLEGQNAINEVNEVYNGK</sequence>
<evidence type="ECO:0000313" key="2">
    <source>
        <dbReference type="EMBL" id="RIA83313.1"/>
    </source>
</evidence>
<feature type="transmembrane region" description="Helical" evidence="1">
    <location>
        <begin position="45"/>
        <end position="66"/>
    </location>
</feature>
<gene>
    <name evidence="2" type="ORF">C1645_833999</name>
</gene>
<evidence type="ECO:0000256" key="1">
    <source>
        <dbReference type="SAM" id="Phobius"/>
    </source>
</evidence>
<dbReference type="AlphaFoldDB" id="A0A397SAF9"/>
<comment type="caution">
    <text evidence="2">The sequence shown here is derived from an EMBL/GenBank/DDBJ whole genome shotgun (WGS) entry which is preliminary data.</text>
</comment>
<keyword evidence="1" id="KW-1133">Transmembrane helix</keyword>
<accession>A0A397SAF9</accession>
<protein>
    <submittedName>
        <fullName evidence="2">Uncharacterized protein</fullName>
    </submittedName>
</protein>
<name>A0A397SAF9_9GLOM</name>
<dbReference type="Proteomes" id="UP000265703">
    <property type="component" value="Unassembled WGS sequence"/>
</dbReference>
<organism evidence="2 3">
    <name type="scientific">Glomus cerebriforme</name>
    <dbReference type="NCBI Taxonomy" id="658196"/>
    <lineage>
        <taxon>Eukaryota</taxon>
        <taxon>Fungi</taxon>
        <taxon>Fungi incertae sedis</taxon>
        <taxon>Mucoromycota</taxon>
        <taxon>Glomeromycotina</taxon>
        <taxon>Glomeromycetes</taxon>
        <taxon>Glomerales</taxon>
        <taxon>Glomeraceae</taxon>
        <taxon>Glomus</taxon>
    </lineage>
</organism>
<reference evidence="2 3" key="1">
    <citation type="submission" date="2018-06" db="EMBL/GenBank/DDBJ databases">
        <title>Comparative genomics reveals the genomic features of Rhizophagus irregularis, R. cerebriforme, R. diaphanum and Gigaspora rosea, and their symbiotic lifestyle signature.</title>
        <authorList>
            <person name="Morin E."/>
            <person name="San Clemente H."/>
            <person name="Chen E.C.H."/>
            <person name="De La Providencia I."/>
            <person name="Hainaut M."/>
            <person name="Kuo A."/>
            <person name="Kohler A."/>
            <person name="Murat C."/>
            <person name="Tang N."/>
            <person name="Roy S."/>
            <person name="Loubradou J."/>
            <person name="Henrissat B."/>
            <person name="Grigoriev I.V."/>
            <person name="Corradi N."/>
            <person name="Roux C."/>
            <person name="Martin F.M."/>
        </authorList>
    </citation>
    <scope>NUCLEOTIDE SEQUENCE [LARGE SCALE GENOMIC DNA]</scope>
    <source>
        <strain evidence="2 3">DAOM 227022</strain>
    </source>
</reference>
<dbReference type="EMBL" id="QKYT01000582">
    <property type="protein sequence ID" value="RIA83313.1"/>
    <property type="molecule type" value="Genomic_DNA"/>
</dbReference>
<keyword evidence="1" id="KW-0812">Transmembrane</keyword>
<evidence type="ECO:0000313" key="3">
    <source>
        <dbReference type="Proteomes" id="UP000265703"/>
    </source>
</evidence>
<dbReference type="OrthoDB" id="2421316at2759"/>
<keyword evidence="1" id="KW-0472">Membrane</keyword>
<proteinExistence type="predicted"/>